<dbReference type="Gene3D" id="3.40.50.300">
    <property type="entry name" value="P-loop containing nucleotide triphosphate hydrolases"/>
    <property type="match status" value="1"/>
</dbReference>
<dbReference type="InterPro" id="IPR002110">
    <property type="entry name" value="Ankyrin_rpt"/>
</dbReference>
<keyword evidence="2 3" id="KW-0040">ANK repeat</keyword>
<dbReference type="eggNOG" id="KOG4177">
    <property type="taxonomic scope" value="Eukaryota"/>
</dbReference>
<reference evidence="6" key="1">
    <citation type="journal article" date="2007" name="Plant Cell">
        <title>Dothideomycete-plant interactions illuminated by genome sequencing and EST analysis of the wheat pathogen Stagonospora nodorum.</title>
        <authorList>
            <person name="Hane J.K."/>
            <person name="Lowe R.G."/>
            <person name="Solomon P.S."/>
            <person name="Tan K.C."/>
            <person name="Schoch C.L."/>
            <person name="Spatafora J.W."/>
            <person name="Crous P.W."/>
            <person name="Kodira C."/>
            <person name="Birren B.W."/>
            <person name="Galagan J.E."/>
            <person name="Torriani S.F."/>
            <person name="McDonald B.A."/>
            <person name="Oliver R.P."/>
        </authorList>
    </citation>
    <scope>NUCLEOTIDE SEQUENCE [LARGE SCALE GENOMIC DNA]</scope>
    <source>
        <strain evidence="6">SN15 / ATCC MYA-4574 / FGSC 10173</strain>
    </source>
</reference>
<feature type="repeat" description="ANK" evidence="3">
    <location>
        <begin position="866"/>
        <end position="894"/>
    </location>
</feature>
<feature type="repeat" description="ANK" evidence="3">
    <location>
        <begin position="1011"/>
        <end position="1045"/>
    </location>
</feature>
<dbReference type="SUPFAM" id="SSF52540">
    <property type="entry name" value="P-loop containing nucleoside triphosphate hydrolases"/>
    <property type="match status" value="1"/>
</dbReference>
<proteinExistence type="predicted"/>
<dbReference type="InterPro" id="IPR056884">
    <property type="entry name" value="NPHP3-like_N"/>
</dbReference>
<dbReference type="SMART" id="SM00248">
    <property type="entry name" value="ANK"/>
    <property type="match status" value="10"/>
</dbReference>
<evidence type="ECO:0000313" key="5">
    <source>
        <dbReference type="EMBL" id="EAT77249.2"/>
    </source>
</evidence>
<dbReference type="VEuPathDB" id="FungiDB:JI435_153160"/>
<dbReference type="InParanoid" id="Q0TYP1"/>
<dbReference type="EMBL" id="CH445361">
    <property type="protein sequence ID" value="EAT77249.2"/>
    <property type="molecule type" value="Genomic_DNA"/>
</dbReference>
<dbReference type="RefSeq" id="XP_001805470.1">
    <property type="nucleotide sequence ID" value="XM_001805418.1"/>
</dbReference>
<evidence type="ECO:0000256" key="3">
    <source>
        <dbReference type="PROSITE-ProRule" id="PRU00023"/>
    </source>
</evidence>
<dbReference type="InterPro" id="IPR036770">
    <property type="entry name" value="Ankyrin_rpt-contain_sf"/>
</dbReference>
<dbReference type="GeneID" id="5982399"/>
<dbReference type="Gene3D" id="1.25.40.20">
    <property type="entry name" value="Ankyrin repeat-containing domain"/>
    <property type="match status" value="2"/>
</dbReference>
<dbReference type="KEGG" id="pno:SNOG_15316"/>
<dbReference type="PANTHER" id="PTHR24126">
    <property type="entry name" value="ANKYRIN REPEAT, PH AND SEC7 DOMAIN CONTAINING PROTEIN SECG-RELATED"/>
    <property type="match status" value="1"/>
</dbReference>
<name>Q0TYP1_PHANO</name>
<evidence type="ECO:0000313" key="6">
    <source>
        <dbReference type="Proteomes" id="UP000001055"/>
    </source>
</evidence>
<dbReference type="Proteomes" id="UP000001055">
    <property type="component" value="Unassembled WGS sequence"/>
</dbReference>
<feature type="repeat" description="ANK" evidence="3">
    <location>
        <begin position="1080"/>
        <end position="1112"/>
    </location>
</feature>
<feature type="domain" description="Nephrocystin 3-like N-terminal" evidence="4">
    <location>
        <begin position="277"/>
        <end position="327"/>
    </location>
</feature>
<dbReference type="Pfam" id="PF24883">
    <property type="entry name" value="NPHP3_N"/>
    <property type="match status" value="1"/>
</dbReference>
<dbReference type="Pfam" id="PF00023">
    <property type="entry name" value="Ank"/>
    <property type="match status" value="1"/>
</dbReference>
<dbReference type="AlphaFoldDB" id="Q0TYP1"/>
<accession>Q0TYP1</accession>
<protein>
    <recommendedName>
        <fullName evidence="4">Nephrocystin 3-like N-terminal domain-containing protein</fullName>
    </recommendedName>
</protein>
<organism evidence="5 6">
    <name type="scientific">Phaeosphaeria nodorum (strain SN15 / ATCC MYA-4574 / FGSC 10173)</name>
    <name type="common">Glume blotch fungus</name>
    <name type="synonym">Parastagonospora nodorum</name>
    <dbReference type="NCBI Taxonomy" id="321614"/>
    <lineage>
        <taxon>Eukaryota</taxon>
        <taxon>Fungi</taxon>
        <taxon>Dikarya</taxon>
        <taxon>Ascomycota</taxon>
        <taxon>Pezizomycotina</taxon>
        <taxon>Dothideomycetes</taxon>
        <taxon>Pleosporomycetidae</taxon>
        <taxon>Pleosporales</taxon>
        <taxon>Pleosporineae</taxon>
        <taxon>Phaeosphaeriaceae</taxon>
        <taxon>Parastagonospora</taxon>
    </lineage>
</organism>
<evidence type="ECO:0000256" key="2">
    <source>
        <dbReference type="ARBA" id="ARBA00023043"/>
    </source>
</evidence>
<dbReference type="PROSITE" id="PS50088">
    <property type="entry name" value="ANK_REPEAT"/>
    <property type="match status" value="4"/>
</dbReference>
<keyword evidence="1" id="KW-0677">Repeat</keyword>
<evidence type="ECO:0000259" key="4">
    <source>
        <dbReference type="Pfam" id="PF24883"/>
    </source>
</evidence>
<sequence>MAPCVPLHVKRLAENINTDMEKAIVDFEKEQWREAMELFKESSDRDESRTASFLREWDRPTVVKEFFENTKRSADKEYSPRFGRILEKIEVAMTAGDIAMKGAPESVGLAWMGVRMCLSALTDDHTTFCIFGQASMDILGIMISCAVFSRILLRSATDKFTEKLKFMQSHDEQMSKFATIASQQFLDYNQRAVHDSQKLMTSTLDGIKAQLDENLRLREAQAEDFHALRTLFADMNKDMTPHDVALKHFEQNMRKLKATSDQRVELHAKIARRLPEQTCTWIFDQHNFCDWYDSANSAMLWISGGPGVGKSILMAAIIDELQRRAKTLDKANKLVTQRLGASGKQSLAKAGESTNFANVFSAEFANVFKGLVALLDRQVFAVIDALDECTDRSIGFVETLSAMGDACNSRPGPKVIVCSRPEQDIQDALSRVPTILVENNNGPDIKLNAERQLSSLSGWYVQEKQLACDKIVKQAGSYFRYVDLALEFLKQPWQRPLSTHLERLPEGVDAFYEQIIQTTPPAYVELLRCSLTWTILGGGSVRVPEVIDAYSQIYTTAGIFEHEAVEEENVSELQIHQIRAASVNLLLVDPESLVIQERHSTVSDHFLSRTKRDEEANLDPGSICAKCEKSVSVVNRFDISEKFGHISIASTIFVADEKAVQHLMNEGFRKRYLVPHEEASAEDEPTLKDADPELSQKTTVGAPEVTGIDCNEANDSEDMEKRLGEAHMAQKRDKLDENPGPDLKESIFEGDHSDPISDVEQTDDEKLFDLASEMGTVADSDVDQASPMYQPFEGKLPGEFRYEITYCHYHLTKVEELWQPRDRQGSTWHNFEALRDAFFQDESVFFQSWSNLLQQGNWGWSWPSQALHCAARLGLTTLVERLISRGADIFKRDTMYNVMDHAVIYYGKAKEDEVSKANGLRLFETLFRAGIDVNMRGEEDGYEFLTFRFLLVQNPDIDAVELFLKYEADATAVNQGSLISVLHTCLQFCEKPDVLKAIISAGANPNAKDSDGETPLHNLMQRSEVPEGFLQQLLDAKADVNEEDLASQRPLFELCSSSGNVTAAQLLVKYKADVMDIDVNAQTALHVACENGHKNLVIFLIDNGAKVDALDAQNRTPFFLSCCADHDETALYLINHIKQSDEKVFRLPSKDGKTPLRKAAAKGHETIVQALCEKLGYDNSILNEQDIKYQQTPLHVAARNGRKGVVECLLKNEVATNLKDKFGRTALAACLSGWMPTSSGDHQAVCILLIDADNDSNIDNGILQDG</sequence>
<dbReference type="Pfam" id="PF12796">
    <property type="entry name" value="Ank_2"/>
    <property type="match status" value="2"/>
</dbReference>
<dbReference type="HOGENOM" id="CLU_250897_0_0_1"/>
<dbReference type="PROSITE" id="PS50297">
    <property type="entry name" value="ANK_REP_REGION"/>
    <property type="match status" value="3"/>
</dbReference>
<dbReference type="InterPro" id="IPR027417">
    <property type="entry name" value="P-loop_NTPase"/>
</dbReference>
<gene>
    <name evidence="5" type="ORF">SNOG_15316</name>
</gene>
<feature type="repeat" description="ANK" evidence="3">
    <location>
        <begin position="1189"/>
        <end position="1221"/>
    </location>
</feature>
<dbReference type="SUPFAM" id="SSF48403">
    <property type="entry name" value="Ankyrin repeat"/>
    <property type="match status" value="1"/>
</dbReference>
<evidence type="ECO:0000256" key="1">
    <source>
        <dbReference type="ARBA" id="ARBA00022737"/>
    </source>
</evidence>